<sequence>MFFPAKEIFVSLEYRKYFIYIYDKNHFFSFFRFSLFVTGYK</sequence>
<evidence type="ECO:0000313" key="1">
    <source>
        <dbReference type="EMBL" id="SEN33072.1"/>
    </source>
</evidence>
<keyword evidence="2" id="KW-1185">Reference proteome</keyword>
<evidence type="ECO:0000313" key="2">
    <source>
        <dbReference type="Proteomes" id="UP000198553"/>
    </source>
</evidence>
<dbReference type="AlphaFoldDB" id="A0A1H8FN06"/>
<proteinExistence type="predicted"/>
<organism evidence="1 2">
    <name type="scientific">Mesobacillus persicus</name>
    <dbReference type="NCBI Taxonomy" id="930146"/>
    <lineage>
        <taxon>Bacteria</taxon>
        <taxon>Bacillati</taxon>
        <taxon>Bacillota</taxon>
        <taxon>Bacilli</taxon>
        <taxon>Bacillales</taxon>
        <taxon>Bacillaceae</taxon>
        <taxon>Mesobacillus</taxon>
    </lineage>
</organism>
<protein>
    <submittedName>
        <fullName evidence="1">Uncharacterized protein</fullName>
    </submittedName>
</protein>
<reference evidence="2" key="1">
    <citation type="submission" date="2016-10" db="EMBL/GenBank/DDBJ databases">
        <authorList>
            <person name="Varghese N."/>
            <person name="Submissions S."/>
        </authorList>
    </citation>
    <scope>NUCLEOTIDE SEQUENCE [LARGE SCALE GENOMIC DNA]</scope>
    <source>
        <strain evidence="2">B48,IBRC-M 10115,DSM 25386,CECT 8001</strain>
    </source>
</reference>
<gene>
    <name evidence="1" type="ORF">SAMN05192533_111123</name>
</gene>
<name>A0A1H8FN06_9BACI</name>
<dbReference type="STRING" id="930146.SAMN05192533_111123"/>
<accession>A0A1H8FN06</accession>
<dbReference type="EMBL" id="FOBW01000011">
    <property type="protein sequence ID" value="SEN33072.1"/>
    <property type="molecule type" value="Genomic_DNA"/>
</dbReference>
<dbReference type="Proteomes" id="UP000198553">
    <property type="component" value="Unassembled WGS sequence"/>
</dbReference>